<keyword evidence="1" id="KW-0732">Signal</keyword>
<sequence>MSKFVLYFAVILSHPLLHGTCNPNGEKRLYIVQWHYMPQWVRQKCIPTTSEIKPYLPKKVFLRVENHPMTSPALARGSVRLLLTKNHPVPTPACRARAPTSCYYKKIRTPKNICNTLPDPGMERDIPCSVVALATTRTTRQGKNHPITSLAMGEARGSVRLLLTKNHPVPTLVFRAGAPLSPLSNPQLRIRYQPYWATKHLKQLFSQMS</sequence>
<dbReference type="EMBL" id="ODYU01005409">
    <property type="protein sequence ID" value="SOQ46217.1"/>
    <property type="molecule type" value="Genomic_DNA"/>
</dbReference>
<dbReference type="AlphaFoldDB" id="A0A2H1VZL1"/>
<proteinExistence type="predicted"/>
<organism evidence="2">
    <name type="scientific">Spodoptera frugiperda</name>
    <name type="common">Fall armyworm</name>
    <dbReference type="NCBI Taxonomy" id="7108"/>
    <lineage>
        <taxon>Eukaryota</taxon>
        <taxon>Metazoa</taxon>
        <taxon>Ecdysozoa</taxon>
        <taxon>Arthropoda</taxon>
        <taxon>Hexapoda</taxon>
        <taxon>Insecta</taxon>
        <taxon>Pterygota</taxon>
        <taxon>Neoptera</taxon>
        <taxon>Endopterygota</taxon>
        <taxon>Lepidoptera</taxon>
        <taxon>Glossata</taxon>
        <taxon>Ditrysia</taxon>
        <taxon>Noctuoidea</taxon>
        <taxon>Noctuidae</taxon>
        <taxon>Amphipyrinae</taxon>
        <taxon>Spodoptera</taxon>
    </lineage>
</organism>
<gene>
    <name evidence="2" type="ORF">SFRICE_029501</name>
</gene>
<protein>
    <submittedName>
        <fullName evidence="2">SFRICE_029501</fullName>
    </submittedName>
</protein>
<evidence type="ECO:0000256" key="1">
    <source>
        <dbReference type="SAM" id="SignalP"/>
    </source>
</evidence>
<reference evidence="2" key="1">
    <citation type="submission" date="2016-07" db="EMBL/GenBank/DDBJ databases">
        <authorList>
            <person name="Bretaudeau A."/>
        </authorList>
    </citation>
    <scope>NUCLEOTIDE SEQUENCE</scope>
    <source>
        <strain evidence="2">Rice</strain>
        <tissue evidence="2">Whole body</tissue>
    </source>
</reference>
<accession>A0A2H1VZL1</accession>
<feature type="signal peptide" evidence="1">
    <location>
        <begin position="1"/>
        <end position="19"/>
    </location>
</feature>
<feature type="chain" id="PRO_5013776280" evidence="1">
    <location>
        <begin position="20"/>
        <end position="209"/>
    </location>
</feature>
<name>A0A2H1VZL1_SPOFR</name>
<evidence type="ECO:0000313" key="2">
    <source>
        <dbReference type="EMBL" id="SOQ46217.1"/>
    </source>
</evidence>